<dbReference type="OrthoDB" id="407509at2759"/>
<gene>
    <name evidence="1" type="ORF">PMACD_LOCUS11788</name>
</gene>
<comment type="caution">
    <text evidence="1">The sequence shown here is derived from an EMBL/GenBank/DDBJ whole genome shotgun (WGS) entry which is preliminary data.</text>
</comment>
<reference evidence="1" key="1">
    <citation type="submission" date="2021-02" db="EMBL/GenBank/DDBJ databases">
        <authorList>
            <person name="Steward A R."/>
        </authorList>
    </citation>
    <scope>NUCLEOTIDE SEQUENCE</scope>
</reference>
<evidence type="ECO:0000313" key="1">
    <source>
        <dbReference type="EMBL" id="CAF4907022.1"/>
    </source>
</evidence>
<name>A0A821VF37_9NEOP</name>
<dbReference type="EMBL" id="CAJOBZ010000042">
    <property type="protein sequence ID" value="CAF4907022.1"/>
    <property type="molecule type" value="Genomic_DNA"/>
</dbReference>
<keyword evidence="2" id="KW-1185">Reference proteome</keyword>
<dbReference type="Proteomes" id="UP000663880">
    <property type="component" value="Unassembled WGS sequence"/>
</dbReference>
<organism evidence="1 2">
    <name type="scientific">Pieris macdunnoughi</name>
    <dbReference type="NCBI Taxonomy" id="345717"/>
    <lineage>
        <taxon>Eukaryota</taxon>
        <taxon>Metazoa</taxon>
        <taxon>Ecdysozoa</taxon>
        <taxon>Arthropoda</taxon>
        <taxon>Hexapoda</taxon>
        <taxon>Insecta</taxon>
        <taxon>Pterygota</taxon>
        <taxon>Neoptera</taxon>
        <taxon>Endopterygota</taxon>
        <taxon>Lepidoptera</taxon>
        <taxon>Glossata</taxon>
        <taxon>Ditrysia</taxon>
        <taxon>Papilionoidea</taxon>
        <taxon>Pieridae</taxon>
        <taxon>Pierinae</taxon>
        <taxon>Pieris</taxon>
    </lineage>
</organism>
<accession>A0A821VF37</accession>
<dbReference type="AlphaFoldDB" id="A0A821VF37"/>
<proteinExistence type="predicted"/>
<sequence length="176" mass="20192">MHIGGQLIFCDMLHCVGISMPRCDLLVRLEANTIEEAEQPMEQAGLRKSFSTADHIHTLEILIEKYQEKQRALYIAYIDYKNTKIPFHMYALIEQGVAKEYIKILKSIYRNNTGRVKLVKVGPSFLIKRCMKRRPGIPYAVNCHPRVDNKITILGNKRPEILGGGLHLRRGSCSRK</sequence>
<protein>
    <submittedName>
        <fullName evidence="1">Uncharacterized protein</fullName>
    </submittedName>
</protein>
<evidence type="ECO:0000313" key="2">
    <source>
        <dbReference type="Proteomes" id="UP000663880"/>
    </source>
</evidence>